<proteinExistence type="predicted"/>
<evidence type="ECO:0000313" key="2">
    <source>
        <dbReference type="Proteomes" id="UP000317977"/>
    </source>
</evidence>
<dbReference type="InterPro" id="IPR021302">
    <property type="entry name" value="DUF2780_VcgC/VcgE"/>
</dbReference>
<dbReference type="RefSeq" id="WP_146536763.1">
    <property type="nucleotide sequence ID" value="NZ_SJPX01000005.1"/>
</dbReference>
<comment type="caution">
    <text evidence="1">The sequence shown here is derived from an EMBL/GenBank/DDBJ whole genome shotgun (WGS) entry which is preliminary data.</text>
</comment>
<evidence type="ECO:0008006" key="3">
    <source>
        <dbReference type="Google" id="ProtNLM"/>
    </source>
</evidence>
<accession>A0A5C6EF45</accession>
<reference evidence="1 2" key="1">
    <citation type="submission" date="2019-02" db="EMBL/GenBank/DDBJ databases">
        <title>Deep-cultivation of Planctomycetes and their phenomic and genomic characterization uncovers novel biology.</title>
        <authorList>
            <person name="Wiegand S."/>
            <person name="Jogler M."/>
            <person name="Boedeker C."/>
            <person name="Pinto D."/>
            <person name="Vollmers J."/>
            <person name="Rivas-Marin E."/>
            <person name="Kohn T."/>
            <person name="Peeters S.H."/>
            <person name="Heuer A."/>
            <person name="Rast P."/>
            <person name="Oberbeckmann S."/>
            <person name="Bunk B."/>
            <person name="Jeske O."/>
            <person name="Meyerdierks A."/>
            <person name="Storesund J.E."/>
            <person name="Kallscheuer N."/>
            <person name="Luecker S."/>
            <person name="Lage O.M."/>
            <person name="Pohl T."/>
            <person name="Merkel B.J."/>
            <person name="Hornburger P."/>
            <person name="Mueller R.-W."/>
            <person name="Bruemmer F."/>
            <person name="Labrenz M."/>
            <person name="Spormann A.M."/>
            <person name="Op Den Camp H."/>
            <person name="Overmann J."/>
            <person name="Amann R."/>
            <person name="Jetten M.S.M."/>
            <person name="Mascher T."/>
            <person name="Medema M.H."/>
            <person name="Devos D.P."/>
            <person name="Kaster A.-K."/>
            <person name="Ovreas L."/>
            <person name="Rohde M."/>
            <person name="Galperin M.Y."/>
            <person name="Jogler C."/>
        </authorList>
    </citation>
    <scope>NUCLEOTIDE SEQUENCE [LARGE SCALE GENOMIC DNA]</scope>
    <source>
        <strain evidence="1 2">Poly59</strain>
    </source>
</reference>
<keyword evidence="2" id="KW-1185">Reference proteome</keyword>
<dbReference type="Proteomes" id="UP000317977">
    <property type="component" value="Unassembled WGS sequence"/>
</dbReference>
<protein>
    <recommendedName>
        <fullName evidence="3">DUF2267 domain-containing protein</fullName>
    </recommendedName>
</protein>
<evidence type="ECO:0000313" key="1">
    <source>
        <dbReference type="EMBL" id="TWU48403.1"/>
    </source>
</evidence>
<name>A0A5C6EF45_9BACT</name>
<gene>
    <name evidence="1" type="ORF">Poly59_52510</name>
</gene>
<sequence>MDELIAQLTGKLGIDESVAKAATGKALAMVKQHAGDDLFGKIASAIPGASEAAASGAVANEPAGGGGGGMLGKLAGMASSALGESAGGGLELGAALSSAGIESDKLGSFLSTVIAFLKEKAGPEVMDQVLAKFPMLKTLLG</sequence>
<organism evidence="1 2">
    <name type="scientific">Rubripirellula reticaptiva</name>
    <dbReference type="NCBI Taxonomy" id="2528013"/>
    <lineage>
        <taxon>Bacteria</taxon>
        <taxon>Pseudomonadati</taxon>
        <taxon>Planctomycetota</taxon>
        <taxon>Planctomycetia</taxon>
        <taxon>Pirellulales</taxon>
        <taxon>Pirellulaceae</taxon>
        <taxon>Rubripirellula</taxon>
    </lineage>
</organism>
<dbReference type="Pfam" id="PF11075">
    <property type="entry name" value="DUF2780"/>
    <property type="match status" value="1"/>
</dbReference>
<dbReference type="AlphaFoldDB" id="A0A5C6EF45"/>
<dbReference type="OrthoDB" id="289573at2"/>
<dbReference type="EMBL" id="SJPX01000005">
    <property type="protein sequence ID" value="TWU48403.1"/>
    <property type="molecule type" value="Genomic_DNA"/>
</dbReference>